<evidence type="ECO:0000256" key="8">
    <source>
        <dbReference type="ARBA" id="ARBA00022679"/>
    </source>
</evidence>
<dbReference type="EC" id="2.7.8.5" evidence="5 16"/>
<evidence type="ECO:0000256" key="5">
    <source>
        <dbReference type="ARBA" id="ARBA00013170"/>
    </source>
</evidence>
<dbReference type="PANTHER" id="PTHR14269">
    <property type="entry name" value="CDP-DIACYLGLYCEROL--GLYCEROL-3-PHOSPHATE 3-PHOSPHATIDYLTRANSFERASE-RELATED"/>
    <property type="match status" value="1"/>
</dbReference>
<evidence type="ECO:0000256" key="11">
    <source>
        <dbReference type="ARBA" id="ARBA00023098"/>
    </source>
</evidence>
<gene>
    <name evidence="19" type="primary">pgsA</name>
    <name evidence="19" type="ORF">P2G67_03360</name>
</gene>
<comment type="catalytic activity">
    <reaction evidence="15">
        <text>a CDP-1,2-diacyl-sn-glycerol + sn-glycerol 3-phosphate = a 1,2-diacyl-sn-glycero-3-phospho-(1'-sn-glycero-3'-phosphate) + CMP + H(+)</text>
        <dbReference type="Rhea" id="RHEA:12593"/>
        <dbReference type="ChEBI" id="CHEBI:15378"/>
        <dbReference type="ChEBI" id="CHEBI:57597"/>
        <dbReference type="ChEBI" id="CHEBI:58332"/>
        <dbReference type="ChEBI" id="CHEBI:60110"/>
        <dbReference type="ChEBI" id="CHEBI:60377"/>
        <dbReference type="EC" id="2.7.8.5"/>
    </reaction>
</comment>
<comment type="pathway">
    <text evidence="3">Lipid metabolism.</text>
</comment>
<evidence type="ECO:0000256" key="13">
    <source>
        <dbReference type="ARBA" id="ARBA00023209"/>
    </source>
</evidence>
<evidence type="ECO:0000256" key="10">
    <source>
        <dbReference type="ARBA" id="ARBA00022989"/>
    </source>
</evidence>
<dbReference type="InterPro" id="IPR000462">
    <property type="entry name" value="CDP-OH_P_trans"/>
</dbReference>
<name>A0ABT5YJ92_9PROT</name>
<keyword evidence="11" id="KW-0443">Lipid metabolism</keyword>
<dbReference type="InterPro" id="IPR050324">
    <property type="entry name" value="CDP-alcohol_PTase-I"/>
</dbReference>
<evidence type="ECO:0000313" key="19">
    <source>
        <dbReference type="EMBL" id="MDF2095008.1"/>
    </source>
</evidence>
<keyword evidence="13" id="KW-0594">Phospholipid biosynthesis</keyword>
<dbReference type="InterPro" id="IPR048254">
    <property type="entry name" value="CDP_ALCOHOL_P_TRANSF_CS"/>
</dbReference>
<evidence type="ECO:0000256" key="3">
    <source>
        <dbReference type="ARBA" id="ARBA00005189"/>
    </source>
</evidence>
<keyword evidence="10 18" id="KW-1133">Transmembrane helix</keyword>
<comment type="similarity">
    <text evidence="4 17">Belongs to the CDP-alcohol phosphatidyltransferase class-I family.</text>
</comment>
<accession>A0ABT5YJ92</accession>
<comment type="pathway">
    <text evidence="2">Phospholipid metabolism; phosphatidylglycerol biosynthesis; phosphatidylglycerol from CDP-diacylglycerol: step 1/2.</text>
</comment>
<evidence type="ECO:0000256" key="14">
    <source>
        <dbReference type="ARBA" id="ARBA00023264"/>
    </source>
</evidence>
<evidence type="ECO:0000256" key="7">
    <source>
        <dbReference type="ARBA" id="ARBA00022516"/>
    </source>
</evidence>
<evidence type="ECO:0000256" key="2">
    <source>
        <dbReference type="ARBA" id="ARBA00005042"/>
    </source>
</evidence>
<keyword evidence="8 17" id="KW-0808">Transferase</keyword>
<comment type="subcellular location">
    <subcellularLocation>
        <location evidence="1">Membrane</location>
        <topology evidence="1">Multi-pass membrane protein</topology>
    </subcellularLocation>
</comment>
<dbReference type="PANTHER" id="PTHR14269:SF62">
    <property type="entry name" value="CDP-DIACYLGLYCEROL--GLYCEROL-3-PHOSPHATE 3-PHOSPHATIDYLTRANSFERASE 1, CHLOROPLASTIC"/>
    <property type="match status" value="1"/>
</dbReference>
<feature type="transmembrane region" description="Helical" evidence="18">
    <location>
        <begin position="21"/>
        <end position="52"/>
    </location>
</feature>
<dbReference type="RefSeq" id="WP_275820017.1">
    <property type="nucleotide sequence ID" value="NZ_JARHUD010000002.1"/>
</dbReference>
<keyword evidence="7" id="KW-0444">Lipid biosynthesis</keyword>
<feature type="transmembrane region" description="Helical" evidence="18">
    <location>
        <begin position="83"/>
        <end position="110"/>
    </location>
</feature>
<evidence type="ECO:0000256" key="15">
    <source>
        <dbReference type="ARBA" id="ARBA00048586"/>
    </source>
</evidence>
<evidence type="ECO:0000256" key="18">
    <source>
        <dbReference type="SAM" id="Phobius"/>
    </source>
</evidence>
<dbReference type="Proteomes" id="UP001215503">
    <property type="component" value="Unassembled WGS sequence"/>
</dbReference>
<evidence type="ECO:0000256" key="6">
    <source>
        <dbReference type="ARBA" id="ARBA00014944"/>
    </source>
</evidence>
<dbReference type="NCBIfam" id="TIGR00560">
    <property type="entry name" value="pgsA"/>
    <property type="match status" value="1"/>
</dbReference>
<dbReference type="Pfam" id="PF01066">
    <property type="entry name" value="CDP-OH_P_transf"/>
    <property type="match status" value="1"/>
</dbReference>
<evidence type="ECO:0000256" key="17">
    <source>
        <dbReference type="RuleBase" id="RU003750"/>
    </source>
</evidence>
<protein>
    <recommendedName>
        <fullName evidence="6 16">CDP-diacylglycerol--glycerol-3-phosphate 3-phosphatidyltransferase</fullName>
        <ecNumber evidence="5 16">2.7.8.5</ecNumber>
    </recommendedName>
</protein>
<evidence type="ECO:0000256" key="12">
    <source>
        <dbReference type="ARBA" id="ARBA00023136"/>
    </source>
</evidence>
<dbReference type="EMBL" id="JARHUD010000002">
    <property type="protein sequence ID" value="MDF2095008.1"/>
    <property type="molecule type" value="Genomic_DNA"/>
</dbReference>
<organism evidence="19 20">
    <name type="scientific">Aquibaculum arenosum</name>
    <dbReference type="NCBI Taxonomy" id="3032591"/>
    <lineage>
        <taxon>Bacteria</taxon>
        <taxon>Pseudomonadati</taxon>
        <taxon>Pseudomonadota</taxon>
        <taxon>Alphaproteobacteria</taxon>
        <taxon>Rhodospirillales</taxon>
        <taxon>Rhodovibrionaceae</taxon>
        <taxon>Aquibaculum</taxon>
    </lineage>
</organism>
<evidence type="ECO:0000256" key="16">
    <source>
        <dbReference type="NCBIfam" id="TIGR00560"/>
    </source>
</evidence>
<dbReference type="PROSITE" id="PS00379">
    <property type="entry name" value="CDP_ALCOHOL_P_TRANSF"/>
    <property type="match status" value="1"/>
</dbReference>
<evidence type="ECO:0000256" key="1">
    <source>
        <dbReference type="ARBA" id="ARBA00004141"/>
    </source>
</evidence>
<dbReference type="InterPro" id="IPR004570">
    <property type="entry name" value="Phosphatidylglycerol_P_synth"/>
</dbReference>
<dbReference type="PIRSF" id="PIRSF000847">
    <property type="entry name" value="Phos_ph_gly_syn"/>
    <property type="match status" value="1"/>
</dbReference>
<comment type="caution">
    <text evidence="19">The sequence shown here is derived from an EMBL/GenBank/DDBJ whole genome shotgun (WGS) entry which is preliminary data.</text>
</comment>
<proteinExistence type="inferred from homology"/>
<keyword evidence="12 18" id="KW-0472">Membrane</keyword>
<keyword evidence="14" id="KW-1208">Phospholipid metabolism</keyword>
<evidence type="ECO:0000256" key="9">
    <source>
        <dbReference type="ARBA" id="ARBA00022692"/>
    </source>
</evidence>
<dbReference type="GO" id="GO:0008444">
    <property type="term" value="F:CDP-diacylglycerol-glycerol-3-phosphate 3-phosphatidyltransferase activity"/>
    <property type="evidence" value="ECO:0007669"/>
    <property type="project" value="UniProtKB-EC"/>
</dbReference>
<evidence type="ECO:0000256" key="4">
    <source>
        <dbReference type="ARBA" id="ARBA00010441"/>
    </source>
</evidence>
<dbReference type="InterPro" id="IPR043130">
    <property type="entry name" value="CDP-OH_PTrfase_TM_dom"/>
</dbReference>
<evidence type="ECO:0000313" key="20">
    <source>
        <dbReference type="Proteomes" id="UP001215503"/>
    </source>
</evidence>
<feature type="transmembrane region" description="Helical" evidence="18">
    <location>
        <begin position="141"/>
        <end position="160"/>
    </location>
</feature>
<keyword evidence="20" id="KW-1185">Reference proteome</keyword>
<sequence>MTSLHTSRKSELTTLPNLLTLARIAAIPAVVALLFVDGAFARWAALALYALAGLTDWLDGKLARDRGEVSPLGRFLDPIADKLLVAAIIIMLVATGDIAGLHVVAALLILSRELLVSGLREYLAELQVPLPVSRLAKWKTGVQMVALALLLIAPAVPAAIGLLGLALLWLATLLTLITGWDYLSRGLKHMLPR</sequence>
<reference evidence="19 20" key="1">
    <citation type="submission" date="2023-03" db="EMBL/GenBank/DDBJ databases">
        <title>Fodinicurvata sp. CAU 1616 isolated from sea sendiment.</title>
        <authorList>
            <person name="Kim W."/>
        </authorList>
    </citation>
    <scope>NUCLEOTIDE SEQUENCE [LARGE SCALE GENOMIC DNA]</scope>
    <source>
        <strain evidence="19 20">CAU 1616</strain>
    </source>
</reference>
<keyword evidence="9 18" id="KW-0812">Transmembrane</keyword>
<dbReference type="Gene3D" id="1.20.120.1760">
    <property type="match status" value="1"/>
</dbReference>